<keyword evidence="14" id="KW-1185">Reference proteome</keyword>
<sequence>MRLFLFFWLVTSIYSCLAAAPPRAIAKRGSSSFVSSSSAGFSVNGSSLRFVGTNLYWLPTLDSNDDIWNMLKNISDTGIKVIRIWAFNDVDTIPENGTWFQLVQNGTTTINDGPNGLQKLDTVIQMAEQQGLYVIMSLTNNWYPFVNSTATSTPSPDVLATVTSPPRNTLSNDYGGMDLYVNQFGLQNHDAFYTNNEILTAFQNYTKQIVSRYLNSPAVFSWELANDARCNGTLPTSPTCTTQTITQWHAQMAAFIASIDSNHIVSAGTSGFQCTDCPKLYPITPTASPTPSPAPGKKRNKVTPLTKEQVIRQRAESRRQNRAAAKRAGTLKEDGVRIRGRWVSTATREVSSSIGPTTDGSTGVDSQDILNIPNIGFGSFQVFPDQNSYAPDDPNLSPVQNKIQSSLTWIQQSAQSAAAVGKPVVLNGFGLVTQSNLNDFVPFNMTYAPYASDTAVVTARSGFAGSKRQSSSSDYADDSDQESGYSSFLQMGNSAGLAGVMQYQWGSTGVTQTSSTIQLDELDTTNSPASGATLVASPNDGYSIANNPAIQQILQQGAQAMAQNS</sequence>
<evidence type="ECO:0000256" key="4">
    <source>
        <dbReference type="ARBA" id="ARBA00012706"/>
    </source>
</evidence>
<keyword evidence="6 11" id="KW-0732">Signal</keyword>
<evidence type="ECO:0000259" key="12">
    <source>
        <dbReference type="Pfam" id="PF00150"/>
    </source>
</evidence>
<protein>
    <recommendedName>
        <fullName evidence="4">mannan endo-1,4-beta-mannosidase</fullName>
        <ecNumber evidence="4">3.2.1.78</ecNumber>
    </recommendedName>
</protein>
<dbReference type="EMBL" id="JABBWE010000001">
    <property type="protein sequence ID" value="KAG1810489.1"/>
    <property type="molecule type" value="Genomic_DNA"/>
</dbReference>
<accession>A0A9P7E4D5</accession>
<feature type="signal peptide" evidence="11">
    <location>
        <begin position="1"/>
        <end position="18"/>
    </location>
</feature>
<dbReference type="Proteomes" id="UP000719766">
    <property type="component" value="Unassembled WGS sequence"/>
</dbReference>
<dbReference type="Gene3D" id="3.20.20.80">
    <property type="entry name" value="Glycosidases"/>
    <property type="match status" value="2"/>
</dbReference>
<dbReference type="PANTHER" id="PTHR31451">
    <property type="match status" value="1"/>
</dbReference>
<feature type="region of interest" description="Disordered" evidence="10">
    <location>
        <begin position="462"/>
        <end position="487"/>
    </location>
</feature>
<proteinExistence type="inferred from homology"/>
<dbReference type="GeneID" id="64604729"/>
<dbReference type="EC" id="3.2.1.78" evidence="4"/>
<comment type="caution">
    <text evidence="13">The sequence shown here is derived from an EMBL/GenBank/DDBJ whole genome shotgun (WGS) entry which is preliminary data.</text>
</comment>
<evidence type="ECO:0000256" key="7">
    <source>
        <dbReference type="ARBA" id="ARBA00022801"/>
    </source>
</evidence>
<gene>
    <name evidence="13" type="ORF">HD556DRAFT_56386</name>
</gene>
<dbReference type="InterPro" id="IPR017853">
    <property type="entry name" value="GH"/>
</dbReference>
<evidence type="ECO:0000256" key="2">
    <source>
        <dbReference type="ARBA" id="ARBA00004613"/>
    </source>
</evidence>
<dbReference type="PROSITE" id="PS51257">
    <property type="entry name" value="PROKAR_LIPOPROTEIN"/>
    <property type="match status" value="1"/>
</dbReference>
<evidence type="ECO:0000256" key="3">
    <source>
        <dbReference type="ARBA" id="ARBA00005641"/>
    </source>
</evidence>
<dbReference type="AlphaFoldDB" id="A0A9P7E4D5"/>
<dbReference type="OrthoDB" id="406631at2759"/>
<evidence type="ECO:0000256" key="11">
    <source>
        <dbReference type="SAM" id="SignalP"/>
    </source>
</evidence>
<comment type="subcellular location">
    <subcellularLocation>
        <location evidence="2">Secreted</location>
    </subcellularLocation>
</comment>
<dbReference type="InterPro" id="IPR045053">
    <property type="entry name" value="MAN-like"/>
</dbReference>
<feature type="region of interest" description="Disordered" evidence="10">
    <location>
        <begin position="311"/>
        <end position="330"/>
    </location>
</feature>
<dbReference type="RefSeq" id="XP_041168154.1">
    <property type="nucleotide sequence ID" value="XM_041310965.1"/>
</dbReference>
<organism evidence="13 14">
    <name type="scientific">Suillus plorans</name>
    <dbReference type="NCBI Taxonomy" id="116603"/>
    <lineage>
        <taxon>Eukaryota</taxon>
        <taxon>Fungi</taxon>
        <taxon>Dikarya</taxon>
        <taxon>Basidiomycota</taxon>
        <taxon>Agaricomycotina</taxon>
        <taxon>Agaricomycetes</taxon>
        <taxon>Agaricomycetidae</taxon>
        <taxon>Boletales</taxon>
        <taxon>Suillineae</taxon>
        <taxon>Suillaceae</taxon>
        <taxon>Suillus</taxon>
    </lineage>
</organism>
<feature type="domain" description="Glycoside hydrolase family 5" evidence="12">
    <location>
        <begin position="47"/>
        <end position="272"/>
    </location>
</feature>
<evidence type="ECO:0000313" key="14">
    <source>
        <dbReference type="Proteomes" id="UP000719766"/>
    </source>
</evidence>
<evidence type="ECO:0000256" key="5">
    <source>
        <dbReference type="ARBA" id="ARBA00022525"/>
    </source>
</evidence>
<keyword evidence="8 9" id="KW-0326">Glycosidase</keyword>
<keyword evidence="7 9" id="KW-0378">Hydrolase</keyword>
<keyword evidence="5" id="KW-0964">Secreted</keyword>
<dbReference type="GO" id="GO:0046355">
    <property type="term" value="P:mannan catabolic process"/>
    <property type="evidence" value="ECO:0007669"/>
    <property type="project" value="UniProtKB-ARBA"/>
</dbReference>
<dbReference type="InterPro" id="IPR001547">
    <property type="entry name" value="Glyco_hydro_5"/>
</dbReference>
<name>A0A9P7E4D5_9AGAM</name>
<dbReference type="Pfam" id="PF00150">
    <property type="entry name" value="Cellulase"/>
    <property type="match status" value="1"/>
</dbReference>
<evidence type="ECO:0000313" key="13">
    <source>
        <dbReference type="EMBL" id="KAG1810489.1"/>
    </source>
</evidence>
<evidence type="ECO:0000256" key="6">
    <source>
        <dbReference type="ARBA" id="ARBA00022729"/>
    </source>
</evidence>
<dbReference type="GO" id="GO:0005576">
    <property type="term" value="C:extracellular region"/>
    <property type="evidence" value="ECO:0007669"/>
    <property type="project" value="UniProtKB-SubCell"/>
</dbReference>
<comment type="similarity">
    <text evidence="3 9">Belongs to the glycosyl hydrolase 5 (cellulase A) family.</text>
</comment>
<evidence type="ECO:0000256" key="1">
    <source>
        <dbReference type="ARBA" id="ARBA00001678"/>
    </source>
</evidence>
<comment type="catalytic activity">
    <reaction evidence="1">
        <text>Random hydrolysis of (1-&gt;4)-beta-D-mannosidic linkages in mannans, galactomannans and glucomannans.</text>
        <dbReference type="EC" id="3.2.1.78"/>
    </reaction>
</comment>
<evidence type="ECO:0000256" key="8">
    <source>
        <dbReference type="ARBA" id="ARBA00023295"/>
    </source>
</evidence>
<evidence type="ECO:0000256" key="10">
    <source>
        <dbReference type="SAM" id="MobiDB-lite"/>
    </source>
</evidence>
<dbReference type="SUPFAM" id="SSF51445">
    <property type="entry name" value="(Trans)glycosidases"/>
    <property type="match status" value="1"/>
</dbReference>
<reference evidence="13" key="1">
    <citation type="journal article" date="2020" name="New Phytol.">
        <title>Comparative genomics reveals dynamic genome evolution in host specialist ectomycorrhizal fungi.</title>
        <authorList>
            <person name="Lofgren L.A."/>
            <person name="Nguyen N.H."/>
            <person name="Vilgalys R."/>
            <person name="Ruytinx J."/>
            <person name="Liao H.L."/>
            <person name="Branco S."/>
            <person name="Kuo A."/>
            <person name="LaButti K."/>
            <person name="Lipzen A."/>
            <person name="Andreopoulos W."/>
            <person name="Pangilinan J."/>
            <person name="Riley R."/>
            <person name="Hundley H."/>
            <person name="Na H."/>
            <person name="Barry K."/>
            <person name="Grigoriev I.V."/>
            <person name="Stajich J.E."/>
            <person name="Kennedy P.G."/>
        </authorList>
    </citation>
    <scope>NUCLEOTIDE SEQUENCE</scope>
    <source>
        <strain evidence="13">S12</strain>
    </source>
</reference>
<evidence type="ECO:0000256" key="9">
    <source>
        <dbReference type="RuleBase" id="RU361153"/>
    </source>
</evidence>
<dbReference type="GO" id="GO:0016985">
    <property type="term" value="F:mannan endo-1,4-beta-mannosidase activity"/>
    <property type="evidence" value="ECO:0007669"/>
    <property type="project" value="UniProtKB-EC"/>
</dbReference>
<feature type="chain" id="PRO_5040244349" description="mannan endo-1,4-beta-mannosidase" evidence="11">
    <location>
        <begin position="19"/>
        <end position="565"/>
    </location>
</feature>
<dbReference type="PANTHER" id="PTHR31451:SF39">
    <property type="entry name" value="MANNAN ENDO-1,4-BETA-MANNOSIDASE 1"/>
    <property type="match status" value="1"/>
</dbReference>